<dbReference type="OrthoDB" id="9795908at2"/>
<organism evidence="1 2">
    <name type="scientific">Hoylesella buccalis DNF00853</name>
    <dbReference type="NCBI Taxonomy" id="1401074"/>
    <lineage>
        <taxon>Bacteria</taxon>
        <taxon>Pseudomonadati</taxon>
        <taxon>Bacteroidota</taxon>
        <taxon>Bacteroidia</taxon>
        <taxon>Bacteroidales</taxon>
        <taxon>Prevotellaceae</taxon>
        <taxon>Hoylesella</taxon>
    </lineage>
</organism>
<dbReference type="InterPro" id="IPR041881">
    <property type="entry name" value="PqqD_sf"/>
</dbReference>
<dbReference type="Pfam" id="PF05402">
    <property type="entry name" value="PqqD"/>
    <property type="match status" value="1"/>
</dbReference>
<evidence type="ECO:0000313" key="2">
    <source>
        <dbReference type="Proteomes" id="UP000029556"/>
    </source>
</evidence>
<accession>A0A095ZKJ8</accession>
<dbReference type="InterPro" id="IPR008792">
    <property type="entry name" value="PQQD"/>
</dbReference>
<comment type="caution">
    <text evidence="1">The sequence shown here is derived from an EMBL/GenBank/DDBJ whole genome shotgun (WGS) entry which is preliminary data.</text>
</comment>
<gene>
    <name evidence="1" type="ORF">HMPREF2137_05845</name>
</gene>
<name>A0A095ZKJ8_9BACT</name>
<dbReference type="RefSeq" id="WP_036872543.1">
    <property type="nucleotide sequence ID" value="NZ_JRNN01000063.1"/>
</dbReference>
<protein>
    <recommendedName>
        <fullName evidence="3">PqqD family protein</fullName>
    </recommendedName>
</protein>
<sequence>MKAKTGFNLRNVCGEQVIVAEGRENIDFSNIISMNETSAYLWNAIQDKDFTVEDLVKLLMQEYDVDEQTARKDAQVLANQWLEAGICE</sequence>
<dbReference type="EMBL" id="JRNN01000063">
    <property type="protein sequence ID" value="KGF34886.1"/>
    <property type="molecule type" value="Genomic_DNA"/>
</dbReference>
<dbReference type="Gene3D" id="1.10.10.1150">
    <property type="entry name" value="Coenzyme PQQ synthesis protein D (PqqD)"/>
    <property type="match status" value="1"/>
</dbReference>
<proteinExistence type="predicted"/>
<dbReference type="Proteomes" id="UP000029556">
    <property type="component" value="Unassembled WGS sequence"/>
</dbReference>
<reference evidence="1 2" key="1">
    <citation type="submission" date="2014-07" db="EMBL/GenBank/DDBJ databases">
        <authorList>
            <person name="McCorrison J."/>
            <person name="Sanka R."/>
            <person name="Torralba M."/>
            <person name="Gillis M."/>
            <person name="Haft D.H."/>
            <person name="Methe B."/>
            <person name="Sutton G."/>
            <person name="Nelson K.E."/>
        </authorList>
    </citation>
    <scope>NUCLEOTIDE SEQUENCE [LARGE SCALE GENOMIC DNA]</scope>
    <source>
        <strain evidence="1 2">DNF00853</strain>
    </source>
</reference>
<dbReference type="AlphaFoldDB" id="A0A095ZKJ8"/>
<evidence type="ECO:0008006" key="3">
    <source>
        <dbReference type="Google" id="ProtNLM"/>
    </source>
</evidence>
<evidence type="ECO:0000313" key="1">
    <source>
        <dbReference type="EMBL" id="KGF34886.1"/>
    </source>
</evidence>